<reference evidence="3" key="1">
    <citation type="submission" date="2020-07" db="EMBL/GenBank/DDBJ databases">
        <title>Genome sequence and genetic diversity analysis of an under-domesticated orphan crop, white fonio (Digitaria exilis).</title>
        <authorList>
            <person name="Bennetzen J.L."/>
            <person name="Chen S."/>
            <person name="Ma X."/>
            <person name="Wang X."/>
            <person name="Yssel A.E.J."/>
            <person name="Chaluvadi S.R."/>
            <person name="Johnson M."/>
            <person name="Gangashetty P."/>
            <person name="Hamidou F."/>
            <person name="Sanogo M.D."/>
            <person name="Zwaenepoel A."/>
            <person name="Wallace J."/>
            <person name="Van De Peer Y."/>
            <person name="Van Deynze A."/>
        </authorList>
    </citation>
    <scope>NUCLEOTIDE SEQUENCE</scope>
    <source>
        <tissue evidence="3">Leaves</tissue>
    </source>
</reference>
<dbReference type="PANTHER" id="PTHR33115:SF69">
    <property type="entry name" value="GENOME ASSEMBLY, CHROMOSOME: II"/>
    <property type="match status" value="1"/>
</dbReference>
<gene>
    <name evidence="3" type="ORF">HU200_003284</name>
</gene>
<protein>
    <submittedName>
        <fullName evidence="3">Uncharacterized protein</fullName>
    </submittedName>
</protein>
<proteinExistence type="predicted"/>
<name>A0A835FU72_9POAL</name>
<accession>A0A835FU72</accession>
<evidence type="ECO:0000313" key="3">
    <source>
        <dbReference type="EMBL" id="KAF8776566.1"/>
    </source>
</evidence>
<evidence type="ECO:0000313" key="4">
    <source>
        <dbReference type="Proteomes" id="UP000636709"/>
    </source>
</evidence>
<evidence type="ECO:0000256" key="2">
    <source>
        <dbReference type="SAM" id="Phobius"/>
    </source>
</evidence>
<dbReference type="Proteomes" id="UP000636709">
    <property type="component" value="Unassembled WGS sequence"/>
</dbReference>
<keyword evidence="2" id="KW-0812">Transmembrane</keyword>
<organism evidence="3 4">
    <name type="scientific">Digitaria exilis</name>
    <dbReference type="NCBI Taxonomy" id="1010633"/>
    <lineage>
        <taxon>Eukaryota</taxon>
        <taxon>Viridiplantae</taxon>
        <taxon>Streptophyta</taxon>
        <taxon>Embryophyta</taxon>
        <taxon>Tracheophyta</taxon>
        <taxon>Spermatophyta</taxon>
        <taxon>Magnoliopsida</taxon>
        <taxon>Liliopsida</taxon>
        <taxon>Poales</taxon>
        <taxon>Poaceae</taxon>
        <taxon>PACMAD clade</taxon>
        <taxon>Panicoideae</taxon>
        <taxon>Panicodae</taxon>
        <taxon>Paniceae</taxon>
        <taxon>Anthephorinae</taxon>
        <taxon>Digitaria</taxon>
    </lineage>
</organism>
<feature type="transmembrane region" description="Helical" evidence="2">
    <location>
        <begin position="46"/>
        <end position="68"/>
    </location>
</feature>
<dbReference type="EMBL" id="JACEFO010000191">
    <property type="protein sequence ID" value="KAF8776566.1"/>
    <property type="molecule type" value="Genomic_DNA"/>
</dbReference>
<evidence type="ECO:0000256" key="1">
    <source>
        <dbReference type="SAM" id="MobiDB-lite"/>
    </source>
</evidence>
<sequence length="384" mass="42187">MAARQRREVEETAEDVLEGLDEYDLSKRPEVRIINRYVRIRTWVMLVFKAVGSLALLWLTVVLLGGFVTSLEQRARCEDLGASRQRPHHQDEPQIPGSNKQQSDKRRFQAALLSLYATIRATWTDNEVGDFASLIAELVASNDFAGKIKAMIKENSHATPACVSMLKIICKMVILLAQHGHYVQDFKDKKIMDALSEASKTMASLEGCMLFAGMDVDSYGVPLKPVSSVLVEEARQLLDGQTTGAGLIRLSELAQSRRPLSIRIRDRSRGGSSGITIFASPPQAGLSVDHRLVAEHNLPLPGYPYILTLSPTGQDKQIPKQWPTTMKNTADQPVETLVAFARSRRHQGDVKAYHQSCPSGLGVVVLLGEVVLLGQRSSGGASCS</sequence>
<dbReference type="AlphaFoldDB" id="A0A835FU72"/>
<feature type="region of interest" description="Disordered" evidence="1">
    <location>
        <begin position="80"/>
        <end position="104"/>
    </location>
</feature>
<dbReference type="PANTHER" id="PTHR33115">
    <property type="entry name" value="ARM REPEAT SUPERFAMILY PROTEIN"/>
    <property type="match status" value="1"/>
</dbReference>
<dbReference type="OrthoDB" id="608041at2759"/>
<keyword evidence="2" id="KW-0472">Membrane</keyword>
<keyword evidence="2" id="KW-1133">Transmembrane helix</keyword>
<comment type="caution">
    <text evidence="3">The sequence shown here is derived from an EMBL/GenBank/DDBJ whole genome shotgun (WGS) entry which is preliminary data.</text>
</comment>
<keyword evidence="4" id="KW-1185">Reference proteome</keyword>